<dbReference type="InterPro" id="IPR054252">
    <property type="entry name" value="Pam3_gp18"/>
</dbReference>
<dbReference type="AlphaFoldDB" id="A0A2P2D1L1"/>
<dbReference type="Pfam" id="PF22479">
    <property type="entry name" value="Pam3_gp18"/>
    <property type="match status" value="1"/>
</dbReference>
<evidence type="ECO:0000313" key="3">
    <source>
        <dbReference type="Proteomes" id="UP000245076"/>
    </source>
</evidence>
<dbReference type="RefSeq" id="WP_245915510.1">
    <property type="nucleotide sequence ID" value="NZ_BFAY01000008.1"/>
</dbReference>
<proteinExistence type="predicted"/>
<evidence type="ECO:0000313" key="2">
    <source>
        <dbReference type="EMBL" id="GBF38534.1"/>
    </source>
</evidence>
<dbReference type="EMBL" id="BFAY01000008">
    <property type="protein sequence ID" value="GBF38534.1"/>
    <property type="molecule type" value="Genomic_DNA"/>
</dbReference>
<protein>
    <recommendedName>
        <fullName evidence="1">Cyanophage baseplate Pam3 plug gp18 domain-containing protein</fullName>
    </recommendedName>
</protein>
<accession>A0A2P2D1L1</accession>
<evidence type="ECO:0000259" key="1">
    <source>
        <dbReference type="Pfam" id="PF22479"/>
    </source>
</evidence>
<sequence>MIDLEYLPISSSEIPIEKDFTIGETYSFRFLYNERFDFYTCTILDSDANILFTTKICYARELIDAQIENLGISRLIIPLNPQEIEQNRVLQGQIVNQKMFGNDILLILGRSVEE</sequence>
<comment type="caution">
    <text evidence="2">The sequence shown here is derived from an EMBL/GenBank/DDBJ whole genome shotgun (WGS) entry which is preliminary data.</text>
</comment>
<name>A0A2P2D1L1_9LEPT</name>
<organism evidence="2 3">
    <name type="scientific">Leptospira johnsonii</name>
    <dbReference type="NCBI Taxonomy" id="1917820"/>
    <lineage>
        <taxon>Bacteria</taxon>
        <taxon>Pseudomonadati</taxon>
        <taxon>Spirochaetota</taxon>
        <taxon>Spirochaetia</taxon>
        <taxon>Leptospirales</taxon>
        <taxon>Leptospiraceae</taxon>
        <taxon>Leptospira</taxon>
    </lineage>
</organism>
<dbReference type="Proteomes" id="UP000245076">
    <property type="component" value="Unassembled WGS sequence"/>
</dbReference>
<reference evidence="2 3" key="1">
    <citation type="submission" date="2018-02" db="EMBL/GenBank/DDBJ databases">
        <title>Novel Leptospira species isolated from soil and water in Japan.</title>
        <authorList>
            <person name="Nakao R."/>
            <person name="Masuzawa T."/>
        </authorList>
    </citation>
    <scope>NUCLEOTIDE SEQUENCE [LARGE SCALE GENOMIC DNA]</scope>
    <source>
        <strain evidence="2 3">E8</strain>
    </source>
</reference>
<feature type="domain" description="Cyanophage baseplate Pam3 plug gp18" evidence="1">
    <location>
        <begin position="5"/>
        <end position="108"/>
    </location>
</feature>
<gene>
    <name evidence="2" type="ORF">LPTSP1_15270</name>
</gene>
<keyword evidence="3" id="KW-1185">Reference proteome</keyword>